<dbReference type="Pfam" id="PF13086">
    <property type="entry name" value="AAA_11"/>
    <property type="match status" value="2"/>
</dbReference>
<dbReference type="EC" id="3.6.4.13" evidence="3"/>
<dbReference type="Pfam" id="PF21635">
    <property type="entry name" value="Mov-10_helical"/>
    <property type="match status" value="1"/>
</dbReference>
<dbReference type="Proteomes" id="UP001558613">
    <property type="component" value="Unassembled WGS sequence"/>
</dbReference>
<evidence type="ECO:0000256" key="4">
    <source>
        <dbReference type="ARBA" id="ARBA00022490"/>
    </source>
</evidence>
<dbReference type="Pfam" id="PF21633">
    <property type="entry name" value="MOV-10_Ig-like"/>
    <property type="match status" value="1"/>
</dbReference>
<keyword evidence="7" id="KW-0347">Helicase</keyword>
<keyword evidence="5" id="KW-0547">Nucleotide-binding</keyword>
<keyword evidence="20" id="KW-1185">Reference proteome</keyword>
<feature type="domain" description="Helicase MOV-10 Ig-like" evidence="16">
    <location>
        <begin position="426"/>
        <end position="550"/>
    </location>
</feature>
<dbReference type="InterPro" id="IPR049077">
    <property type="entry name" value="MOV-10_Ig-like"/>
</dbReference>
<keyword evidence="4" id="KW-0963">Cytoplasm</keyword>
<evidence type="ECO:0000313" key="19">
    <source>
        <dbReference type="EMBL" id="KAL1269817.1"/>
    </source>
</evidence>
<dbReference type="InterPro" id="IPR049079">
    <property type="entry name" value="Mov-10_helical"/>
</dbReference>
<feature type="compositionally biased region" description="Polar residues" evidence="12">
    <location>
        <begin position="377"/>
        <end position="393"/>
    </location>
</feature>
<feature type="domain" description="Helicase MOV-10 N-terminal" evidence="15">
    <location>
        <begin position="290"/>
        <end position="350"/>
    </location>
</feature>
<evidence type="ECO:0000256" key="7">
    <source>
        <dbReference type="ARBA" id="ARBA00022806"/>
    </source>
</evidence>
<organism evidence="19 20">
    <name type="scientific">Cirrhinus molitorella</name>
    <name type="common">mud carp</name>
    <dbReference type="NCBI Taxonomy" id="172907"/>
    <lineage>
        <taxon>Eukaryota</taxon>
        <taxon>Metazoa</taxon>
        <taxon>Chordata</taxon>
        <taxon>Craniata</taxon>
        <taxon>Vertebrata</taxon>
        <taxon>Euteleostomi</taxon>
        <taxon>Actinopterygii</taxon>
        <taxon>Neopterygii</taxon>
        <taxon>Teleostei</taxon>
        <taxon>Ostariophysi</taxon>
        <taxon>Cypriniformes</taxon>
        <taxon>Cyprinidae</taxon>
        <taxon>Labeoninae</taxon>
        <taxon>Labeonini</taxon>
        <taxon>Cirrhinus</taxon>
    </lineage>
</organism>
<dbReference type="InterPro" id="IPR049075">
    <property type="entry name" value="MOV-10_N"/>
</dbReference>
<evidence type="ECO:0000256" key="8">
    <source>
        <dbReference type="ARBA" id="ARBA00022840"/>
    </source>
</evidence>
<dbReference type="SUPFAM" id="SSF52540">
    <property type="entry name" value="P-loop containing nucleoside triphosphate hydrolases"/>
    <property type="match status" value="1"/>
</dbReference>
<sequence>METTSAVDEQSARYSSALGTADEEMMQERLSVSFSFPVCLRVMQRGSHVMTHHHLSIICPLLLFDPKLAAVKKTIRVKAEAGFDPVRVFCLSDASGQRTECCSPLICIFSNTPRSLPTPLALGQCPPASMERQTQTTRASPCQAARLFVNNWLRYFTPHHTHRQQSEGKQKDTCNPAQQCTAYSYIYVQIDQQAYPFRCQSRLVYDDLCWSRCTHPGEGRRLKRGSPVCLGHKRQKQELIRTSSSLFTTDRHTLNIYPPISPLSHAHGTGVNKHEQEKQKKSALQDDLHSVGCDFIEFLEESERRPITDRTILKNIYNEEFRNRDGVRDPNFSTVLFVLRNCKKARITRSGHVYFNTNVRVLHDQWFISRRLQHNQTTPPLSNGSSSPPTSAQVPHPLSVPGPEDGVRGRRKLTKAILNRINSTERSYFIADKCGVRVSSELKIEDGMIQLFVEKAEIRELKLFVENTGQEAVYFTYFTALHWLQYFTLEDSEKVTRNNPLCLEPSEQYEVTLRFKAKQIGVYPATLAFEFKENTQPGTRPFHIVRFIQAEYRSELAPLLGPEAPYRPKKLDRYEPVRCNIDEGVPPESTAQNLLKFVLPLDKYPLPFYISDLAEFLKDSCPSLKFHKQKSLLESDLAFDNYMDRFDLLLYLEEDQMRLDIKRYNKDDVSMVRDRDMTGKKQLLVLELPDVSENRPSVLRGDYLLLTKSEEVKLSNVTKYQGYVHRVELDQVKLGFSRRLLDVFIDNMKFRVEFTINRLPLKLQHRAVHLAVQHDLEDVLFPVGTKSMTLAPPPVLRLFDQKLDKNPEQKTAVCNIVAGTSKPAPYLVFGPPGTGKTVTIVEAIKQVEKNIPDAYILACAPSNSAADQLCEKLIASEHVDARKIYRIYASSRNPKEIPKVLERNSNVEGGTIIFPCKEDLMYHKILVSTLVTAGRLVSGGFPVGHFSHIFVDEAGHAVEPETIISVAGLLNAKTGQLVLTGDPKQLGPILRSPFAIKYGLGLSLLERLMTQNELYQKGTTGYDNRYVTKLLRNYRSHPSILKVPNEMFYDGELVPCADEIISRQYCMWEHLPKERFPVIFHGVIGKDERESNSPSFFNTSEIDVMIDYLKKLLLTQAKKGIAKISPKEIGIIAPYRKQVEKIRKAIKMHRELKSCLGIEELKVGSVEEFQGQERKVIIVSTVRSDKKHIHFDENFSIGFLKNEKRFNVAVTRAKSLLIMVGNPIILQTDPTWGRFIKYCRDEGGYTGYDISDLEDTEAVVERLLALNIHEENIVETAESVVQQYLNPEWRHEH</sequence>
<feature type="domain" description="DNA2/NAM7 helicase helicase" evidence="13">
    <location>
        <begin position="806"/>
        <end position="895"/>
    </location>
</feature>
<keyword evidence="6" id="KW-0378">Hydrolase</keyword>
<dbReference type="EMBL" id="JAYMGO010000008">
    <property type="protein sequence ID" value="KAL1269817.1"/>
    <property type="molecule type" value="Genomic_DNA"/>
</dbReference>
<evidence type="ECO:0000259" key="15">
    <source>
        <dbReference type="Pfam" id="PF21632"/>
    </source>
</evidence>
<evidence type="ECO:0000256" key="9">
    <source>
        <dbReference type="ARBA" id="ARBA00022884"/>
    </source>
</evidence>
<dbReference type="CDD" id="cd18038">
    <property type="entry name" value="DEXXQc_Helz-like"/>
    <property type="match status" value="1"/>
</dbReference>
<evidence type="ECO:0000256" key="11">
    <source>
        <dbReference type="ARBA" id="ARBA00047984"/>
    </source>
</evidence>
<comment type="caution">
    <text evidence="19">The sequence shown here is derived from an EMBL/GenBank/DDBJ whole genome shotgun (WGS) entry which is preliminary data.</text>
</comment>
<reference evidence="19 20" key="1">
    <citation type="submission" date="2023-09" db="EMBL/GenBank/DDBJ databases">
        <authorList>
            <person name="Wang M."/>
        </authorList>
    </citation>
    <scope>NUCLEOTIDE SEQUENCE [LARGE SCALE GENOMIC DNA]</scope>
    <source>
        <strain evidence="19">GT-2023</strain>
        <tissue evidence="19">Liver</tissue>
    </source>
</reference>
<dbReference type="Pfam" id="PF21632">
    <property type="entry name" value="MOV-10_N"/>
    <property type="match status" value="1"/>
</dbReference>
<comment type="similarity">
    <text evidence="2">Belongs to the DNA2/NAM7 helicase family. SDE3 subfamily.</text>
</comment>
<feature type="domain" description="Helicase MOV-10 helical" evidence="18">
    <location>
        <begin position="601"/>
        <end position="663"/>
    </location>
</feature>
<evidence type="ECO:0000259" key="14">
    <source>
        <dbReference type="Pfam" id="PF13087"/>
    </source>
</evidence>
<dbReference type="Gene3D" id="3.40.50.300">
    <property type="entry name" value="P-loop containing nucleotide triphosphate hydrolases"/>
    <property type="match status" value="2"/>
</dbReference>
<evidence type="ECO:0000259" key="16">
    <source>
        <dbReference type="Pfam" id="PF21633"/>
    </source>
</evidence>
<protein>
    <recommendedName>
        <fullName evidence="3">RNA helicase</fullName>
        <ecNumber evidence="3">3.6.4.13</ecNumber>
    </recommendedName>
</protein>
<evidence type="ECO:0000256" key="6">
    <source>
        <dbReference type="ARBA" id="ARBA00022801"/>
    </source>
</evidence>
<feature type="region of interest" description="Disordered" evidence="12">
    <location>
        <begin position="377"/>
        <end position="408"/>
    </location>
</feature>
<evidence type="ECO:0000256" key="10">
    <source>
        <dbReference type="ARBA" id="ARBA00023158"/>
    </source>
</evidence>
<name>A0ABR3MZ01_9TELE</name>
<dbReference type="Pfam" id="PF21634">
    <property type="entry name" value="MOV-10_beta-barrel"/>
    <property type="match status" value="1"/>
</dbReference>
<dbReference type="InterPro" id="IPR041679">
    <property type="entry name" value="DNA2/NAM7-like_C"/>
</dbReference>
<evidence type="ECO:0000256" key="2">
    <source>
        <dbReference type="ARBA" id="ARBA00005601"/>
    </source>
</evidence>
<evidence type="ECO:0000256" key="5">
    <source>
        <dbReference type="ARBA" id="ARBA00022741"/>
    </source>
</evidence>
<evidence type="ECO:0000256" key="3">
    <source>
        <dbReference type="ARBA" id="ARBA00012552"/>
    </source>
</evidence>
<gene>
    <name evidence="19" type="ORF">QQF64_032106</name>
</gene>
<keyword evidence="9" id="KW-0694">RNA-binding</keyword>
<evidence type="ECO:0000259" key="18">
    <source>
        <dbReference type="Pfam" id="PF21635"/>
    </source>
</evidence>
<comment type="subcellular location">
    <subcellularLocation>
        <location evidence="1">Cytoplasm</location>
        <location evidence="1">P-body</location>
    </subcellularLocation>
</comment>
<dbReference type="CDD" id="cd18808">
    <property type="entry name" value="SF1_C_Upf1"/>
    <property type="match status" value="1"/>
</dbReference>
<dbReference type="Pfam" id="PF13087">
    <property type="entry name" value="AAA_12"/>
    <property type="match status" value="1"/>
</dbReference>
<keyword evidence="10" id="KW-0943">RNA-mediated gene silencing</keyword>
<dbReference type="InterPro" id="IPR027417">
    <property type="entry name" value="P-loop_NTPase"/>
</dbReference>
<proteinExistence type="inferred from homology"/>
<evidence type="ECO:0000259" key="17">
    <source>
        <dbReference type="Pfam" id="PF21634"/>
    </source>
</evidence>
<dbReference type="InterPro" id="IPR026122">
    <property type="entry name" value="MOV-10/SDE3_DEXXQ/H-box"/>
</dbReference>
<accession>A0ABR3MZ01</accession>
<dbReference type="PANTHER" id="PTHR45418">
    <property type="entry name" value="CANCER/TESTIS ANTIGEN 55"/>
    <property type="match status" value="1"/>
</dbReference>
<feature type="domain" description="DNA2/NAM7 helicase-like C-terminal" evidence="14">
    <location>
        <begin position="1002"/>
        <end position="1222"/>
    </location>
</feature>
<dbReference type="InterPro" id="IPR049080">
    <property type="entry name" value="MOV-10-like_beta-barrel"/>
</dbReference>
<feature type="domain" description="Helicase MOV-10-like beta-barrel" evidence="17">
    <location>
        <begin position="664"/>
        <end position="754"/>
    </location>
</feature>
<keyword evidence="8" id="KW-0067">ATP-binding</keyword>
<evidence type="ECO:0000313" key="20">
    <source>
        <dbReference type="Proteomes" id="UP001558613"/>
    </source>
</evidence>
<evidence type="ECO:0000256" key="12">
    <source>
        <dbReference type="SAM" id="MobiDB-lite"/>
    </source>
</evidence>
<evidence type="ECO:0000259" key="13">
    <source>
        <dbReference type="Pfam" id="PF13086"/>
    </source>
</evidence>
<dbReference type="PANTHER" id="PTHR45418:SF1">
    <property type="entry name" value="CANCER_TESTIS ANTIGEN 55"/>
    <property type="match status" value="1"/>
</dbReference>
<dbReference type="InterPro" id="IPR047187">
    <property type="entry name" value="SF1_C_Upf1"/>
</dbReference>
<comment type="catalytic activity">
    <reaction evidence="11">
        <text>ATP + H2O = ADP + phosphate + H(+)</text>
        <dbReference type="Rhea" id="RHEA:13065"/>
        <dbReference type="ChEBI" id="CHEBI:15377"/>
        <dbReference type="ChEBI" id="CHEBI:15378"/>
        <dbReference type="ChEBI" id="CHEBI:30616"/>
        <dbReference type="ChEBI" id="CHEBI:43474"/>
        <dbReference type="ChEBI" id="CHEBI:456216"/>
        <dbReference type="EC" id="3.6.4.13"/>
    </reaction>
</comment>
<feature type="domain" description="DNA2/NAM7 helicase helicase" evidence="13">
    <location>
        <begin position="923"/>
        <end position="992"/>
    </location>
</feature>
<dbReference type="InterPro" id="IPR041677">
    <property type="entry name" value="DNA2/NAM7_AAA_11"/>
</dbReference>
<evidence type="ECO:0000256" key="1">
    <source>
        <dbReference type="ARBA" id="ARBA00004201"/>
    </source>
</evidence>